<evidence type="ECO:0000313" key="2">
    <source>
        <dbReference type="EMBL" id="GGL70025.1"/>
    </source>
</evidence>
<organism evidence="2 3">
    <name type="scientific">Microlunatus endophyticus</name>
    <dbReference type="NCBI Taxonomy" id="1716077"/>
    <lineage>
        <taxon>Bacteria</taxon>
        <taxon>Bacillati</taxon>
        <taxon>Actinomycetota</taxon>
        <taxon>Actinomycetes</taxon>
        <taxon>Propionibacteriales</taxon>
        <taxon>Propionibacteriaceae</taxon>
        <taxon>Microlunatus</taxon>
    </lineage>
</organism>
<name>A0A917SDI1_9ACTN</name>
<comment type="caution">
    <text evidence="2">The sequence shown here is derived from an EMBL/GenBank/DDBJ whole genome shotgun (WGS) entry which is preliminary data.</text>
</comment>
<protein>
    <submittedName>
        <fullName evidence="2">Uncharacterized protein</fullName>
    </submittedName>
</protein>
<feature type="signal peptide" evidence="1">
    <location>
        <begin position="1"/>
        <end position="22"/>
    </location>
</feature>
<feature type="chain" id="PRO_5039044298" evidence="1">
    <location>
        <begin position="23"/>
        <end position="53"/>
    </location>
</feature>
<accession>A0A917SDI1</accession>
<evidence type="ECO:0000256" key="1">
    <source>
        <dbReference type="SAM" id="SignalP"/>
    </source>
</evidence>
<dbReference type="Proteomes" id="UP000613840">
    <property type="component" value="Unassembled WGS sequence"/>
</dbReference>
<gene>
    <name evidence="2" type="ORF">GCM10011575_30720</name>
</gene>
<evidence type="ECO:0000313" key="3">
    <source>
        <dbReference type="Proteomes" id="UP000613840"/>
    </source>
</evidence>
<sequence>MSRLTLGLGAAVLSVAAPTSSALTAEATPIPQPYLAIDRDFPDSGLLHANGKY</sequence>
<proteinExistence type="predicted"/>
<keyword evidence="3" id="KW-1185">Reference proteome</keyword>
<keyword evidence="1" id="KW-0732">Signal</keyword>
<reference evidence="2" key="2">
    <citation type="submission" date="2020-09" db="EMBL/GenBank/DDBJ databases">
        <authorList>
            <person name="Sun Q."/>
            <person name="Zhou Y."/>
        </authorList>
    </citation>
    <scope>NUCLEOTIDE SEQUENCE</scope>
    <source>
        <strain evidence="2">CGMCC 4.7306</strain>
    </source>
</reference>
<dbReference type="RefSeq" id="WP_188896248.1">
    <property type="nucleotide sequence ID" value="NZ_BMMZ01000007.1"/>
</dbReference>
<reference evidence="2" key="1">
    <citation type="journal article" date="2014" name="Int. J. Syst. Evol. Microbiol.">
        <title>Complete genome sequence of Corynebacterium casei LMG S-19264T (=DSM 44701T), isolated from a smear-ripened cheese.</title>
        <authorList>
            <consortium name="US DOE Joint Genome Institute (JGI-PGF)"/>
            <person name="Walter F."/>
            <person name="Albersmeier A."/>
            <person name="Kalinowski J."/>
            <person name="Ruckert C."/>
        </authorList>
    </citation>
    <scope>NUCLEOTIDE SEQUENCE</scope>
    <source>
        <strain evidence="2">CGMCC 4.7306</strain>
    </source>
</reference>
<dbReference type="AlphaFoldDB" id="A0A917SDI1"/>
<dbReference type="EMBL" id="BMMZ01000007">
    <property type="protein sequence ID" value="GGL70025.1"/>
    <property type="molecule type" value="Genomic_DNA"/>
</dbReference>